<dbReference type="EMBL" id="PNRE01000003">
    <property type="protein sequence ID" value="PMR72200.1"/>
    <property type="molecule type" value="Genomic_DNA"/>
</dbReference>
<evidence type="ECO:0000256" key="1">
    <source>
        <dbReference type="SAM" id="MobiDB-lite"/>
    </source>
</evidence>
<name>A0A2N7TVJ6_9GAMM</name>
<dbReference type="Pfam" id="PF05433">
    <property type="entry name" value="Rick_17kDa_Anti"/>
    <property type="match status" value="1"/>
</dbReference>
<accession>A0A2N7TVJ6</accession>
<keyword evidence="4" id="KW-1185">Reference proteome</keyword>
<dbReference type="InterPro" id="IPR008816">
    <property type="entry name" value="Gly_zipper_2TM_dom"/>
</dbReference>
<feature type="domain" description="Glycine zipper 2TM" evidence="2">
    <location>
        <begin position="83"/>
        <end position="123"/>
    </location>
</feature>
<reference evidence="3 4" key="1">
    <citation type="submission" date="2018-01" db="EMBL/GenBank/DDBJ databases">
        <title>Halomonas endophytica sp. nov., isolated from storage liquid in the stems of Populus euphratica.</title>
        <authorList>
            <person name="Chen C."/>
        </authorList>
    </citation>
    <scope>NUCLEOTIDE SEQUENCE [LARGE SCALE GENOMIC DNA]</scope>
    <source>
        <strain evidence="3 4">DSM 26881</strain>
    </source>
</reference>
<dbReference type="GO" id="GO:0019867">
    <property type="term" value="C:outer membrane"/>
    <property type="evidence" value="ECO:0007669"/>
    <property type="project" value="InterPro"/>
</dbReference>
<dbReference type="Proteomes" id="UP000235346">
    <property type="component" value="Unassembled WGS sequence"/>
</dbReference>
<evidence type="ECO:0000313" key="3">
    <source>
        <dbReference type="EMBL" id="PMR72200.1"/>
    </source>
</evidence>
<dbReference type="AlphaFoldDB" id="A0A2N7TVJ6"/>
<protein>
    <recommendedName>
        <fullName evidence="2">Glycine zipper 2TM domain-containing protein</fullName>
    </recommendedName>
</protein>
<dbReference type="OrthoDB" id="6170015at2"/>
<sequence length="205" mass="21431">MAHVEACGAILCRRRLESAPRAGSTDSSTMAAAVRRGRGPPPNGRPTMAASISGILRRLSVLLLLGLFLLGGCQTTSTGEGVGTGLGALIGAGLGSQVGSGSGRTAAMLVGAGLGAWLGREIGIRMTRGDQRAMNTALDRTPDGASESWRNPQTGHEFTVTPQETFPRGDQQCRHFEMEVLVDGEPRSTTGTACRRPEDQAWTTV</sequence>
<gene>
    <name evidence="3" type="ORF">C1H66_00725</name>
</gene>
<comment type="caution">
    <text evidence="3">The sequence shown here is derived from an EMBL/GenBank/DDBJ whole genome shotgun (WGS) entry which is preliminary data.</text>
</comment>
<evidence type="ECO:0000313" key="4">
    <source>
        <dbReference type="Proteomes" id="UP000235346"/>
    </source>
</evidence>
<organism evidence="3 4">
    <name type="scientific">Halomonas heilongjiangensis</name>
    <dbReference type="NCBI Taxonomy" id="1387883"/>
    <lineage>
        <taxon>Bacteria</taxon>
        <taxon>Pseudomonadati</taxon>
        <taxon>Pseudomonadota</taxon>
        <taxon>Gammaproteobacteria</taxon>
        <taxon>Oceanospirillales</taxon>
        <taxon>Halomonadaceae</taxon>
        <taxon>Halomonas</taxon>
    </lineage>
</organism>
<evidence type="ECO:0000259" key="2">
    <source>
        <dbReference type="Pfam" id="PF05433"/>
    </source>
</evidence>
<proteinExistence type="predicted"/>
<feature type="region of interest" description="Disordered" evidence="1">
    <location>
        <begin position="21"/>
        <end position="45"/>
    </location>
</feature>